<dbReference type="HOGENOM" id="CLU_154734_0_0_1"/>
<name>A0A0C9UEQ3_SPHS4</name>
<proteinExistence type="predicted"/>
<sequence>TANRLSNGGIVYELSSAEAAKLIQENEEVRKHFTDLYSSQASVKPRLYPIIVERVPLSFKPDSNADVRNLEDENGIHAGEIERARWIKPPERRDANQRAAHLIVLVSNPRTANHLI</sequence>
<protein>
    <submittedName>
        <fullName evidence="1">Unplaced genomic scaffold SPHSTscaffold_259, whole genome shotgun sequence</fullName>
    </submittedName>
</protein>
<reference evidence="1 2" key="1">
    <citation type="submission" date="2014-06" db="EMBL/GenBank/DDBJ databases">
        <title>Evolutionary Origins and Diversification of the Mycorrhizal Mutualists.</title>
        <authorList>
            <consortium name="DOE Joint Genome Institute"/>
            <consortium name="Mycorrhizal Genomics Consortium"/>
            <person name="Kohler A."/>
            <person name="Kuo A."/>
            <person name="Nagy L.G."/>
            <person name="Floudas D."/>
            <person name="Copeland A."/>
            <person name="Barry K.W."/>
            <person name="Cichocki N."/>
            <person name="Veneault-Fourrey C."/>
            <person name="LaButti K."/>
            <person name="Lindquist E.A."/>
            <person name="Lipzen A."/>
            <person name="Lundell T."/>
            <person name="Morin E."/>
            <person name="Murat C."/>
            <person name="Riley R."/>
            <person name="Ohm R."/>
            <person name="Sun H."/>
            <person name="Tunlid A."/>
            <person name="Henrissat B."/>
            <person name="Grigoriev I.V."/>
            <person name="Hibbett D.S."/>
            <person name="Martin F."/>
        </authorList>
    </citation>
    <scope>NUCLEOTIDE SEQUENCE [LARGE SCALE GENOMIC DNA]</scope>
    <source>
        <strain evidence="1 2">SS14</strain>
    </source>
</reference>
<feature type="non-terminal residue" evidence="1">
    <location>
        <position position="1"/>
    </location>
</feature>
<keyword evidence="2" id="KW-1185">Reference proteome</keyword>
<gene>
    <name evidence="1" type="ORF">M422DRAFT_77495</name>
</gene>
<accession>A0A0C9UEQ3</accession>
<dbReference type="Proteomes" id="UP000054279">
    <property type="component" value="Unassembled WGS sequence"/>
</dbReference>
<organism evidence="1 2">
    <name type="scientific">Sphaerobolus stellatus (strain SS14)</name>
    <dbReference type="NCBI Taxonomy" id="990650"/>
    <lineage>
        <taxon>Eukaryota</taxon>
        <taxon>Fungi</taxon>
        <taxon>Dikarya</taxon>
        <taxon>Basidiomycota</taxon>
        <taxon>Agaricomycotina</taxon>
        <taxon>Agaricomycetes</taxon>
        <taxon>Phallomycetidae</taxon>
        <taxon>Geastrales</taxon>
        <taxon>Sphaerobolaceae</taxon>
        <taxon>Sphaerobolus</taxon>
    </lineage>
</organism>
<dbReference type="EMBL" id="KN837334">
    <property type="protein sequence ID" value="KIJ27487.1"/>
    <property type="molecule type" value="Genomic_DNA"/>
</dbReference>
<dbReference type="AlphaFoldDB" id="A0A0C9UEQ3"/>
<feature type="non-terminal residue" evidence="1">
    <location>
        <position position="116"/>
    </location>
</feature>
<dbReference type="OrthoDB" id="2800503at2759"/>
<evidence type="ECO:0000313" key="2">
    <source>
        <dbReference type="Proteomes" id="UP000054279"/>
    </source>
</evidence>
<evidence type="ECO:0000313" key="1">
    <source>
        <dbReference type="EMBL" id="KIJ27487.1"/>
    </source>
</evidence>